<dbReference type="CDD" id="cd00037">
    <property type="entry name" value="CLECT"/>
    <property type="match status" value="2"/>
</dbReference>
<protein>
    <submittedName>
        <fullName evidence="6">C-type lectin domain-containing protein</fullName>
    </submittedName>
</protein>
<dbReference type="PANTHER" id="PTHR46490">
    <property type="entry name" value="C-TYPE LECTIN DOMAIN FAMILY 12 MEMBER A-RELATED"/>
    <property type="match status" value="1"/>
</dbReference>
<dbReference type="InterPro" id="IPR016187">
    <property type="entry name" value="CTDL_fold"/>
</dbReference>
<evidence type="ECO:0000256" key="2">
    <source>
        <dbReference type="ARBA" id="ARBA00023157"/>
    </source>
</evidence>
<keyword evidence="3" id="KW-0325">Glycoprotein</keyword>
<dbReference type="Gene3D" id="3.10.100.10">
    <property type="entry name" value="Mannose-Binding Protein A, subunit A"/>
    <property type="match status" value="3"/>
</dbReference>
<feature type="domain" description="C-type lectin" evidence="4">
    <location>
        <begin position="331"/>
        <end position="439"/>
    </location>
</feature>
<keyword evidence="2" id="KW-1015">Disulfide bond</keyword>
<evidence type="ECO:0000256" key="3">
    <source>
        <dbReference type="ARBA" id="ARBA00023180"/>
    </source>
</evidence>
<dbReference type="PANTHER" id="PTHR46490:SF6">
    <property type="entry name" value="ASIALOGLYCOPROTEIN RECEPTOR 1-LIKE-RELATED"/>
    <property type="match status" value="1"/>
</dbReference>
<dbReference type="Proteomes" id="UP000046393">
    <property type="component" value="Unplaced"/>
</dbReference>
<dbReference type="Pfam" id="PF00059">
    <property type="entry name" value="Lectin_C"/>
    <property type="match status" value="3"/>
</dbReference>
<dbReference type="AlphaFoldDB" id="A0A158R673"/>
<evidence type="ECO:0000256" key="1">
    <source>
        <dbReference type="ARBA" id="ARBA00022734"/>
    </source>
</evidence>
<dbReference type="STRING" id="451379.A0A158R673"/>
<sequence length="660" mass="75728">MTVQRARITVNINNTFRERPCEQNKERLTFEDAKEFCAAMNTSILIVRSNDEADFVYERLKTDTWLGYFTEFFDRAWEWADGGSVAASDPRIRLPAISKHMACIVTKMTLKLVNTGSYAFVCKYQTLTNGATFFVGLTAKTYSQVIRSYENDQLMNTELSTSIQNFEDSPQESFCIMLSGREVKSLPCNARLETTCKYRAVLVHQYYWIGSVKINGKWESIYGPRNPLIKYAEKHQAHIGSTRPCANTTNAGFVCNNQVILPGYTEFKAIERSCPKLWDYETEFAEEPKHVMTDDNHHYCVYTFKVTSTTFPNRGDHVSAEAAEHFCNSKLNGHLLFQYDEFLNFTEAFHFCRSMKETSLATFTSDTKMKQVMALLQPKQISSWLGIFLIHNKPQWINRNPSVSLDKIGFKMNKGCGAFTKKGDLISVDCNRKLPFICSYSGYIKVDTNNDVSTYACKVYFNQTEVQLHKPVNESLKWSDAERDCQILGGQLADFIDDAQYRIVTKKMSTTSKFWFGLKISRFGPYMTNGKKTTLFANYTIADSTSESLCVSGSVTNSKNNKEGSPRITECFRTLPFVCEYMQNMKNSFWVGARCLEKHWIGFKKELNYWKWGKGEFEKCENSVKSLYIVSENMKLAVRATLEQNAVICKYESTIAFQYS</sequence>
<dbReference type="SMART" id="SM00034">
    <property type="entry name" value="CLECT"/>
    <property type="match status" value="3"/>
</dbReference>
<accession>A0A158R673</accession>
<dbReference type="PROSITE" id="PS50041">
    <property type="entry name" value="C_TYPE_LECTIN_2"/>
    <property type="match status" value="3"/>
</dbReference>
<feature type="domain" description="C-type lectin" evidence="4">
    <location>
        <begin position="455"/>
        <end position="580"/>
    </location>
</feature>
<dbReference type="InterPro" id="IPR016186">
    <property type="entry name" value="C-type_lectin-like/link_sf"/>
</dbReference>
<dbReference type="GO" id="GO:0030246">
    <property type="term" value="F:carbohydrate binding"/>
    <property type="evidence" value="ECO:0007669"/>
    <property type="project" value="UniProtKB-KW"/>
</dbReference>
<dbReference type="InterPro" id="IPR001304">
    <property type="entry name" value="C-type_lectin-like"/>
</dbReference>
<evidence type="ECO:0000313" key="6">
    <source>
        <dbReference type="WBParaSite" id="SMUV_0000997901-mRNA-1"/>
    </source>
</evidence>
<evidence type="ECO:0000259" key="4">
    <source>
        <dbReference type="PROSITE" id="PS50041"/>
    </source>
</evidence>
<proteinExistence type="predicted"/>
<dbReference type="SUPFAM" id="SSF56436">
    <property type="entry name" value="C-type lectin-like"/>
    <property type="match status" value="3"/>
</dbReference>
<keyword evidence="5" id="KW-1185">Reference proteome</keyword>
<keyword evidence="1" id="KW-0430">Lectin</keyword>
<dbReference type="InterPro" id="IPR052309">
    <property type="entry name" value="C-type_Lectin_Domain_Fam1"/>
</dbReference>
<dbReference type="WBParaSite" id="SMUV_0000997901-mRNA-1">
    <property type="protein sequence ID" value="SMUV_0000997901-mRNA-1"/>
    <property type="gene ID" value="SMUV_0000997901"/>
</dbReference>
<feature type="domain" description="C-type lectin" evidence="4">
    <location>
        <begin position="25"/>
        <end position="123"/>
    </location>
</feature>
<name>A0A158R673_9BILA</name>
<evidence type="ECO:0000313" key="5">
    <source>
        <dbReference type="Proteomes" id="UP000046393"/>
    </source>
</evidence>
<reference evidence="6" key="1">
    <citation type="submission" date="2016-04" db="UniProtKB">
        <authorList>
            <consortium name="WormBaseParasite"/>
        </authorList>
    </citation>
    <scope>IDENTIFICATION</scope>
</reference>
<organism evidence="5 6">
    <name type="scientific">Syphacia muris</name>
    <dbReference type="NCBI Taxonomy" id="451379"/>
    <lineage>
        <taxon>Eukaryota</taxon>
        <taxon>Metazoa</taxon>
        <taxon>Ecdysozoa</taxon>
        <taxon>Nematoda</taxon>
        <taxon>Chromadorea</taxon>
        <taxon>Rhabditida</taxon>
        <taxon>Spirurina</taxon>
        <taxon>Oxyuridomorpha</taxon>
        <taxon>Oxyuroidea</taxon>
        <taxon>Oxyuridae</taxon>
        <taxon>Syphacia</taxon>
    </lineage>
</organism>